<dbReference type="InterPro" id="IPR001005">
    <property type="entry name" value="SANT/Myb"/>
</dbReference>
<feature type="domain" description="Myb-like" evidence="2">
    <location>
        <begin position="38"/>
        <end position="109"/>
    </location>
</feature>
<dbReference type="Proteomes" id="UP000029120">
    <property type="component" value="Chromosome 6"/>
</dbReference>
<sequence>MTSSQSYVDLLTSQQGINTFQTFSQQTPSPSNQTPSTDRREPRTRWTVAEEKVLISAWLNTSKDPIVGIQQKAGTFWQRVADYFAASPAVADLPPREANNCKQKWRKVSESVSKFVGCLDYAKRNPQSGHNDPMEVAHEMYLADSKLKFTLEHAWKLLRNDQKWCAYLSKKSKRGKKKQKTGPSNSKIASHVVEETQERPMGVKAAKEKGKRRGEGDSEGTQGRLFGGIKEMWLIKKEHFAIKERLSNKKILECLLAKQEPLTQTELTLKNNLMMEMSTDLGQTQ</sequence>
<dbReference type="Gramene" id="KFK31847">
    <property type="protein sequence ID" value="KFK31847"/>
    <property type="gene ID" value="AALP_AA6G166300"/>
</dbReference>
<evidence type="ECO:0000313" key="3">
    <source>
        <dbReference type="EMBL" id="KFK31847.1"/>
    </source>
</evidence>
<organism evidence="3 4">
    <name type="scientific">Arabis alpina</name>
    <name type="common">Alpine rock-cress</name>
    <dbReference type="NCBI Taxonomy" id="50452"/>
    <lineage>
        <taxon>Eukaryota</taxon>
        <taxon>Viridiplantae</taxon>
        <taxon>Streptophyta</taxon>
        <taxon>Embryophyta</taxon>
        <taxon>Tracheophyta</taxon>
        <taxon>Spermatophyta</taxon>
        <taxon>Magnoliopsida</taxon>
        <taxon>eudicotyledons</taxon>
        <taxon>Gunneridae</taxon>
        <taxon>Pentapetalae</taxon>
        <taxon>rosids</taxon>
        <taxon>malvids</taxon>
        <taxon>Brassicales</taxon>
        <taxon>Brassicaceae</taxon>
        <taxon>Arabideae</taxon>
        <taxon>Arabis</taxon>
    </lineage>
</organism>
<evidence type="ECO:0000256" key="1">
    <source>
        <dbReference type="SAM" id="MobiDB-lite"/>
    </source>
</evidence>
<gene>
    <name evidence="3" type="ordered locus">AALP_Aa6g166300</name>
</gene>
<proteinExistence type="predicted"/>
<evidence type="ECO:0000313" key="4">
    <source>
        <dbReference type="Proteomes" id="UP000029120"/>
    </source>
</evidence>
<dbReference type="Gene3D" id="1.10.10.60">
    <property type="entry name" value="Homeodomain-like"/>
    <property type="match status" value="1"/>
</dbReference>
<dbReference type="AlphaFoldDB" id="A0A087GPP5"/>
<feature type="region of interest" description="Disordered" evidence="1">
    <location>
        <begin position="172"/>
        <end position="223"/>
    </location>
</feature>
<dbReference type="OMA" id="HITHARY"/>
<feature type="region of interest" description="Disordered" evidence="1">
    <location>
        <begin position="20"/>
        <end position="43"/>
    </location>
</feature>
<feature type="compositionally biased region" description="Basic and acidic residues" evidence="1">
    <location>
        <begin position="205"/>
        <end position="216"/>
    </location>
</feature>
<dbReference type="PANTHER" id="PTHR45023">
    <property type="match status" value="1"/>
</dbReference>
<reference evidence="4" key="1">
    <citation type="journal article" date="2015" name="Nat. Plants">
        <title>Genome expansion of Arabis alpina linked with retrotransposition and reduced symmetric DNA methylation.</title>
        <authorList>
            <person name="Willing E.M."/>
            <person name="Rawat V."/>
            <person name="Mandakova T."/>
            <person name="Maumus F."/>
            <person name="James G.V."/>
            <person name="Nordstroem K.J."/>
            <person name="Becker C."/>
            <person name="Warthmann N."/>
            <person name="Chica C."/>
            <person name="Szarzynska B."/>
            <person name="Zytnicki M."/>
            <person name="Albani M.C."/>
            <person name="Kiefer C."/>
            <person name="Bergonzi S."/>
            <person name="Castaings L."/>
            <person name="Mateos J.L."/>
            <person name="Berns M.C."/>
            <person name="Bujdoso N."/>
            <person name="Piofczyk T."/>
            <person name="de Lorenzo L."/>
            <person name="Barrero-Sicilia C."/>
            <person name="Mateos I."/>
            <person name="Piednoel M."/>
            <person name="Hagmann J."/>
            <person name="Chen-Min-Tao R."/>
            <person name="Iglesias-Fernandez R."/>
            <person name="Schuster S.C."/>
            <person name="Alonso-Blanco C."/>
            <person name="Roudier F."/>
            <person name="Carbonero P."/>
            <person name="Paz-Ares J."/>
            <person name="Davis S.J."/>
            <person name="Pecinka A."/>
            <person name="Quesneville H."/>
            <person name="Colot V."/>
            <person name="Lysak M.A."/>
            <person name="Weigel D."/>
            <person name="Coupland G."/>
            <person name="Schneeberger K."/>
        </authorList>
    </citation>
    <scope>NUCLEOTIDE SEQUENCE [LARGE SCALE GENOMIC DNA]</scope>
    <source>
        <strain evidence="4">cv. Pajares</strain>
    </source>
</reference>
<dbReference type="PANTHER" id="PTHR45023:SF4">
    <property type="entry name" value="GLYCINE-RICH PROTEIN-RELATED"/>
    <property type="match status" value="1"/>
</dbReference>
<keyword evidence="4" id="KW-1185">Reference proteome</keyword>
<protein>
    <recommendedName>
        <fullName evidence="2">Myb-like domain-containing protein</fullName>
    </recommendedName>
</protein>
<dbReference type="EMBL" id="CM002874">
    <property type="protein sequence ID" value="KFK31847.1"/>
    <property type="molecule type" value="Genomic_DNA"/>
</dbReference>
<feature type="compositionally biased region" description="Polar residues" evidence="1">
    <location>
        <begin position="20"/>
        <end position="36"/>
    </location>
</feature>
<name>A0A087GPP5_ARAAL</name>
<dbReference type="OrthoDB" id="1092584at2759"/>
<dbReference type="PROSITE" id="PS50090">
    <property type="entry name" value="MYB_LIKE"/>
    <property type="match status" value="1"/>
</dbReference>
<accession>A0A087GPP5</accession>
<evidence type="ECO:0000259" key="2">
    <source>
        <dbReference type="PROSITE" id="PS50090"/>
    </source>
</evidence>